<dbReference type="Proteomes" id="UP001606300">
    <property type="component" value="Unassembled WGS sequence"/>
</dbReference>
<reference evidence="1 2" key="1">
    <citation type="submission" date="2024-09" db="EMBL/GenBank/DDBJ databases">
        <title>Novel species of the genus Pelomonas and Roseateles isolated from streams.</title>
        <authorList>
            <person name="Lu H."/>
        </authorList>
    </citation>
    <scope>NUCLEOTIDE SEQUENCE [LARGE SCALE GENOMIC DNA]</scope>
    <source>
        <strain evidence="1 2">DC23W</strain>
    </source>
</reference>
<evidence type="ECO:0000313" key="2">
    <source>
        <dbReference type="Proteomes" id="UP001606300"/>
    </source>
</evidence>
<gene>
    <name evidence="1" type="ORF">ACG02S_25380</name>
</gene>
<name>A0ABW7EYE2_9BURK</name>
<keyword evidence="2" id="KW-1185">Reference proteome</keyword>
<dbReference type="EMBL" id="JBIGHY010000019">
    <property type="protein sequence ID" value="MFG6417230.1"/>
    <property type="molecule type" value="Genomic_DNA"/>
</dbReference>
<sequence length="242" mass="26669">MSSTHRDANALLYKAINLTASPSRDVEYRELLSRYRADTAFASAVQEAAIGLQLSILDVSERGLIVAPSSKESRFSMRMSDLRTLFTSEQRVALAMAHLAIAAVFFPTTDRLDDDVKAPLPATLARFRDTLLAVVGRLSDSHEAEEGGDQAEEFVAGWQYLKSLPAVNPKAERAAASSVDGIVRIAVNKMLEYGLLRLVRGSEDEAQSLYGPTYRLRVHLRELTLPRLFHVTRDAARAAGDH</sequence>
<comment type="caution">
    <text evidence="1">The sequence shown here is derived from an EMBL/GenBank/DDBJ whole genome shotgun (WGS) entry which is preliminary data.</text>
</comment>
<evidence type="ECO:0000313" key="1">
    <source>
        <dbReference type="EMBL" id="MFG6417230.1"/>
    </source>
</evidence>
<proteinExistence type="predicted"/>
<dbReference type="RefSeq" id="WP_394473288.1">
    <property type="nucleotide sequence ID" value="NZ_JBIGHY010000019.1"/>
</dbReference>
<organism evidence="1 2">
    <name type="scientific">Pelomonas dachongensis</name>
    <dbReference type="NCBI Taxonomy" id="3299029"/>
    <lineage>
        <taxon>Bacteria</taxon>
        <taxon>Pseudomonadati</taxon>
        <taxon>Pseudomonadota</taxon>
        <taxon>Betaproteobacteria</taxon>
        <taxon>Burkholderiales</taxon>
        <taxon>Sphaerotilaceae</taxon>
        <taxon>Roseateles</taxon>
    </lineage>
</organism>
<protein>
    <submittedName>
        <fullName evidence="1">Uncharacterized protein</fullName>
    </submittedName>
</protein>
<accession>A0ABW7EYE2</accession>